<reference evidence="2 3" key="1">
    <citation type="journal article" date="2021" name="Plant Biotechnol. J.">
        <title>Multi-omics assisted identification of the key and species-specific regulatory components of drought-tolerant mechanisms in Gossypium stocksii.</title>
        <authorList>
            <person name="Yu D."/>
            <person name="Ke L."/>
            <person name="Zhang D."/>
            <person name="Wu Y."/>
            <person name="Sun Y."/>
            <person name="Mei J."/>
            <person name="Sun J."/>
            <person name="Sun Y."/>
        </authorList>
    </citation>
    <scope>NUCLEOTIDE SEQUENCE [LARGE SCALE GENOMIC DNA]</scope>
    <source>
        <strain evidence="3">cv. E1</strain>
        <tissue evidence="2">Leaf</tissue>
    </source>
</reference>
<sequence>MEADIANLSLKEEEEESIPYEREPNSDDEDLQFCLVGRALTDCVIHFPSLKRTIADLWHPLEGVIITDLKERQYLF</sequence>
<name>A0A9D4AFT2_9ROSI</name>
<evidence type="ECO:0000256" key="1">
    <source>
        <dbReference type="SAM" id="MobiDB-lite"/>
    </source>
</evidence>
<feature type="region of interest" description="Disordered" evidence="1">
    <location>
        <begin position="1"/>
        <end position="26"/>
    </location>
</feature>
<proteinExistence type="predicted"/>
<evidence type="ECO:0000313" key="3">
    <source>
        <dbReference type="Proteomes" id="UP000828251"/>
    </source>
</evidence>
<protein>
    <recommendedName>
        <fullName evidence="4">DUF4283 domain-containing protein</fullName>
    </recommendedName>
</protein>
<evidence type="ECO:0008006" key="4">
    <source>
        <dbReference type="Google" id="ProtNLM"/>
    </source>
</evidence>
<dbReference type="EMBL" id="JAIQCV010000003">
    <property type="protein sequence ID" value="KAH1114674.1"/>
    <property type="molecule type" value="Genomic_DNA"/>
</dbReference>
<keyword evidence="3" id="KW-1185">Reference proteome</keyword>
<dbReference type="AlphaFoldDB" id="A0A9D4AFT2"/>
<comment type="caution">
    <text evidence="2">The sequence shown here is derived from an EMBL/GenBank/DDBJ whole genome shotgun (WGS) entry which is preliminary data.</text>
</comment>
<accession>A0A9D4AFT2</accession>
<evidence type="ECO:0000313" key="2">
    <source>
        <dbReference type="EMBL" id="KAH1114674.1"/>
    </source>
</evidence>
<dbReference type="Proteomes" id="UP000828251">
    <property type="component" value="Unassembled WGS sequence"/>
</dbReference>
<dbReference type="OrthoDB" id="998361at2759"/>
<gene>
    <name evidence="2" type="ORF">J1N35_008052</name>
</gene>
<organism evidence="2 3">
    <name type="scientific">Gossypium stocksii</name>
    <dbReference type="NCBI Taxonomy" id="47602"/>
    <lineage>
        <taxon>Eukaryota</taxon>
        <taxon>Viridiplantae</taxon>
        <taxon>Streptophyta</taxon>
        <taxon>Embryophyta</taxon>
        <taxon>Tracheophyta</taxon>
        <taxon>Spermatophyta</taxon>
        <taxon>Magnoliopsida</taxon>
        <taxon>eudicotyledons</taxon>
        <taxon>Gunneridae</taxon>
        <taxon>Pentapetalae</taxon>
        <taxon>rosids</taxon>
        <taxon>malvids</taxon>
        <taxon>Malvales</taxon>
        <taxon>Malvaceae</taxon>
        <taxon>Malvoideae</taxon>
        <taxon>Gossypium</taxon>
    </lineage>
</organism>